<dbReference type="RefSeq" id="WP_190426255.1">
    <property type="nucleotide sequence ID" value="NZ_JAMPKK010000025.1"/>
</dbReference>
<feature type="coiled-coil region" evidence="7">
    <location>
        <begin position="217"/>
        <end position="244"/>
    </location>
</feature>
<dbReference type="PANTHER" id="PTHR43304:SF1">
    <property type="entry name" value="PAC DOMAIN-CONTAINING PROTEIN"/>
    <property type="match status" value="1"/>
</dbReference>
<dbReference type="PROSITE" id="PS50112">
    <property type="entry name" value="PAS"/>
    <property type="match status" value="5"/>
</dbReference>
<feature type="region of interest" description="Disordered" evidence="8">
    <location>
        <begin position="36"/>
        <end position="57"/>
    </location>
</feature>
<evidence type="ECO:0000256" key="7">
    <source>
        <dbReference type="SAM" id="Coils"/>
    </source>
</evidence>
<dbReference type="SUPFAM" id="SSF47384">
    <property type="entry name" value="Homodimeric domain of signal transducing histidine kinase"/>
    <property type="match status" value="1"/>
</dbReference>
<dbReference type="Gene3D" id="3.30.450.20">
    <property type="entry name" value="PAS domain"/>
    <property type="match status" value="7"/>
</dbReference>
<dbReference type="CDD" id="cd00082">
    <property type="entry name" value="HisKA"/>
    <property type="match status" value="1"/>
</dbReference>
<dbReference type="InterPro" id="IPR001610">
    <property type="entry name" value="PAC"/>
</dbReference>
<organism evidence="12 13">
    <name type="scientific">Funiculus sociatus GB2-A5</name>
    <dbReference type="NCBI Taxonomy" id="2933946"/>
    <lineage>
        <taxon>Bacteria</taxon>
        <taxon>Bacillati</taxon>
        <taxon>Cyanobacteriota</taxon>
        <taxon>Cyanophyceae</taxon>
        <taxon>Coleofasciculales</taxon>
        <taxon>Coleofasciculaceae</taxon>
        <taxon>Funiculus</taxon>
    </lineage>
</organism>
<feature type="compositionally biased region" description="Polar residues" evidence="8">
    <location>
        <begin position="36"/>
        <end position="48"/>
    </location>
</feature>
<dbReference type="Pfam" id="PF01590">
    <property type="entry name" value="GAF"/>
    <property type="match status" value="1"/>
</dbReference>
<evidence type="ECO:0000313" key="13">
    <source>
        <dbReference type="Proteomes" id="UP001442494"/>
    </source>
</evidence>
<dbReference type="SUPFAM" id="SSF55874">
    <property type="entry name" value="ATPase domain of HSP90 chaperone/DNA topoisomerase II/histidine kinase"/>
    <property type="match status" value="1"/>
</dbReference>
<feature type="domain" description="PAC" evidence="11">
    <location>
        <begin position="313"/>
        <end position="365"/>
    </location>
</feature>
<dbReference type="EMBL" id="JAMPKK010000025">
    <property type="protein sequence ID" value="MEP0865377.1"/>
    <property type="molecule type" value="Genomic_DNA"/>
</dbReference>
<keyword evidence="6" id="KW-0902">Two-component regulatory system</keyword>
<dbReference type="PROSITE" id="PS50109">
    <property type="entry name" value="HIS_KIN"/>
    <property type="match status" value="1"/>
</dbReference>
<dbReference type="Pfam" id="PF02518">
    <property type="entry name" value="HATPase_c"/>
    <property type="match status" value="1"/>
</dbReference>
<dbReference type="SUPFAM" id="SSF55785">
    <property type="entry name" value="PYP-like sensor domain (PAS domain)"/>
    <property type="match status" value="7"/>
</dbReference>
<dbReference type="InterPro" id="IPR036097">
    <property type="entry name" value="HisK_dim/P_sf"/>
</dbReference>
<feature type="domain" description="PAS" evidence="10">
    <location>
        <begin position="380"/>
        <end position="431"/>
    </location>
</feature>
<protein>
    <recommendedName>
        <fullName evidence="2">histidine kinase</fullName>
        <ecNumber evidence="2">2.7.13.3</ecNumber>
    </recommendedName>
</protein>
<dbReference type="PROSITE" id="PS50113">
    <property type="entry name" value="PAC"/>
    <property type="match status" value="4"/>
</dbReference>
<dbReference type="InterPro" id="IPR013767">
    <property type="entry name" value="PAS_fold"/>
</dbReference>
<dbReference type="Pfam" id="PF13185">
    <property type="entry name" value="GAF_2"/>
    <property type="match status" value="1"/>
</dbReference>
<feature type="domain" description="PAS" evidence="10">
    <location>
        <begin position="987"/>
        <end position="1060"/>
    </location>
</feature>
<dbReference type="SMART" id="SM00065">
    <property type="entry name" value="GAF"/>
    <property type="match status" value="2"/>
</dbReference>
<dbReference type="InterPro" id="IPR000700">
    <property type="entry name" value="PAS-assoc_C"/>
</dbReference>
<dbReference type="InterPro" id="IPR035965">
    <property type="entry name" value="PAS-like_dom_sf"/>
</dbReference>
<feature type="domain" description="PAS" evidence="10">
    <location>
        <begin position="497"/>
        <end position="565"/>
    </location>
</feature>
<keyword evidence="13" id="KW-1185">Reference proteome</keyword>
<dbReference type="SMART" id="SM00387">
    <property type="entry name" value="HATPase_c"/>
    <property type="match status" value="1"/>
</dbReference>
<evidence type="ECO:0000256" key="8">
    <source>
        <dbReference type="SAM" id="MobiDB-lite"/>
    </source>
</evidence>
<evidence type="ECO:0000256" key="6">
    <source>
        <dbReference type="ARBA" id="ARBA00023012"/>
    </source>
</evidence>
<sequence length="1526" mass="172590">MKVMRPILRSLYRQLGKISLGCVSFFRSYLKRSNTKTVSSSSQNTPTPKANPAPLPSNETERLKALHRYNILDTPAEEAFDDLALLASYICGTPIALVSLVDENRQWFKSKVGIEATETPRDLAFCAHALLIPEKPLVVPNALEDERFATNPLVVSNPAIRFYAGVPLVTPEGFPVGTLCAIDTIPRNLTNEQLESLKALGRQVITQLELRIHVTELQRTVVKRKQAEEALQEQRELLEVTLSSIGDAVIATDTTANITFINPWAEELTGWLAKEVIGRKIDVVFSTIDGETRQEVEIPIKKVLQERVVVEQLTNNTVLLARDARQIPIDHSCAPILSSNGAMYGAVLVFRNITARRRAEQERLQLLEREQAARSAAEAAKNRVTNILESITDGFFAVDNEWRFTYLNPQSEPLLQRSRDELLGNNLWNEFPEAVSLIFYEQFHKALSQKIAVEFEEFYPTLNTWFAVHAYPSKDGLSVYFKNISKRKQAEEEMRRTQNFLNSIVENIPHTIFVKDANELKFVSINKAAEELFGFSKKNIVGKSDRDFFPQEVADFFNAKDREVLSSGKSLDIPEEPIQTSHKGGRLLHTKKIPIFDATGKAEYLLGISEDITSRKQAEKTMRRQLAAVEAATDGIAILNKNVEYIYLNGSHVQTFGYGNAEEMIGKAWKDLYHQEELRRIESDIFPVLLEKGSWQGEAIGQKRDGTTFPVEISLTLISDGGMICVCRDITARKQAEETLRLRDRAIAASSNGIVICDARLPDLPMIYVNPAFERMTGYKAQEVLGRNCQFLQGSDRHQAELTKLRDALQEAKDCTVVLRNYRKDGTLFWNELSIAPIYDAAGNLSQYIGIQTDITERKVAEQELQQAKEHLQAVLDAVPGFVSWIGSDLRFKGVNRHLAASFNLSPDAFVGQTLDFLEKNSQCAEFLHQFLASQELAASRVIQSKINNSIRDYLIVAQKYQQGSAAVSVAIDITERKQTEEALRESEERFRQMAETINEVFWITSPDHAQIFYVSSAYEKIWGYSCESLYEQPSSWMNAIHREDRERLIAAQEKQLSDYDEEYRIVRNDGTIRWIRDRAFPVKNETGKVSRIVGLAEDITQRKQTEEEVRFLQIITKAVFDSEDFHAALRIALEKVCEATGWDVGEAWIPRPDGTVLECSPAWYTRSDLLHEFRRLSEEVTFAPGVGMPGRVWVSKEPEWRRDVSIESKQVYPRVQMAMQAGLKAALAIPIVANDNVLAVLLFYMFESRDEDRRLIELISASTELGLFIQRKRTEEEVIKALEKEKELGELKSSFISMTSHEFRTPLTAILGSAELLENYSHKWTEEKKLSYIHRIQSNVKHLVQLLEDVMLIGKAEARKIEFKPSPIDLVQFCLVVVEELQLTTGSQHKIDFTVRGTCTDACMDEKLLRHILTNLLSNAIKYSPQGGVVDFELSFGDGVAIFLVKDRGLGIVEEDLQRLFESFYRAKNVGKIPGTGLGLAIVKKSVESHGGAIAVTSEIDVGTTFTVTLPLNRYTQTYDKNFSN</sequence>
<dbReference type="Gene3D" id="1.10.287.130">
    <property type="match status" value="1"/>
</dbReference>
<dbReference type="SUPFAM" id="SSF55781">
    <property type="entry name" value="GAF domain-like"/>
    <property type="match status" value="2"/>
</dbReference>
<dbReference type="InterPro" id="IPR000014">
    <property type="entry name" value="PAS"/>
</dbReference>
<reference evidence="12 13" key="1">
    <citation type="submission" date="2022-04" db="EMBL/GenBank/DDBJ databases">
        <title>Positive selection, recombination, and allopatry shape intraspecific diversity of widespread and dominant cyanobacteria.</title>
        <authorList>
            <person name="Wei J."/>
            <person name="Shu W."/>
            <person name="Hu C."/>
        </authorList>
    </citation>
    <scope>NUCLEOTIDE SEQUENCE [LARGE SCALE GENOMIC DNA]</scope>
    <source>
        <strain evidence="12 13">GB2-A5</strain>
    </source>
</reference>
<keyword evidence="7" id="KW-0175">Coiled coil</keyword>
<comment type="caution">
    <text evidence="12">The sequence shown here is derived from an EMBL/GenBank/DDBJ whole genome shotgun (WGS) entry which is preliminary data.</text>
</comment>
<comment type="catalytic activity">
    <reaction evidence="1">
        <text>ATP + protein L-histidine = ADP + protein N-phospho-L-histidine.</text>
        <dbReference type="EC" id="2.7.13.3"/>
    </reaction>
</comment>
<dbReference type="Pfam" id="PF08447">
    <property type="entry name" value="PAS_3"/>
    <property type="match status" value="1"/>
</dbReference>
<dbReference type="InterPro" id="IPR004358">
    <property type="entry name" value="Sig_transdc_His_kin-like_C"/>
</dbReference>
<dbReference type="InterPro" id="IPR013656">
    <property type="entry name" value="PAS_4"/>
</dbReference>
<evidence type="ECO:0000256" key="1">
    <source>
        <dbReference type="ARBA" id="ARBA00000085"/>
    </source>
</evidence>
<evidence type="ECO:0000256" key="3">
    <source>
        <dbReference type="ARBA" id="ARBA00022553"/>
    </source>
</evidence>
<dbReference type="CDD" id="cd00075">
    <property type="entry name" value="HATPase"/>
    <property type="match status" value="1"/>
</dbReference>
<dbReference type="InterPro" id="IPR013655">
    <property type="entry name" value="PAS_fold_3"/>
</dbReference>
<feature type="coiled-coil region" evidence="7">
    <location>
        <begin position="851"/>
        <end position="878"/>
    </location>
</feature>
<evidence type="ECO:0000259" key="10">
    <source>
        <dbReference type="PROSITE" id="PS50112"/>
    </source>
</evidence>
<evidence type="ECO:0000256" key="4">
    <source>
        <dbReference type="ARBA" id="ARBA00022679"/>
    </source>
</evidence>
<dbReference type="Pfam" id="PF00512">
    <property type="entry name" value="HisKA"/>
    <property type="match status" value="1"/>
</dbReference>
<dbReference type="PRINTS" id="PR00344">
    <property type="entry name" value="BCTRLSENSOR"/>
</dbReference>
<dbReference type="SMART" id="SM00388">
    <property type="entry name" value="HisKA"/>
    <property type="match status" value="1"/>
</dbReference>
<gene>
    <name evidence="12" type="ORF">NDI37_12960</name>
</gene>
<dbReference type="NCBIfam" id="TIGR00229">
    <property type="entry name" value="sensory_box"/>
    <property type="match status" value="6"/>
</dbReference>
<feature type="coiled-coil region" evidence="7">
    <location>
        <begin position="1043"/>
        <end position="1070"/>
    </location>
</feature>
<dbReference type="CDD" id="cd00130">
    <property type="entry name" value="PAS"/>
    <property type="match status" value="6"/>
</dbReference>
<feature type="domain" description="PAC" evidence="11">
    <location>
        <begin position="574"/>
        <end position="624"/>
    </location>
</feature>
<keyword evidence="5" id="KW-0418">Kinase</keyword>
<evidence type="ECO:0000313" key="12">
    <source>
        <dbReference type="EMBL" id="MEP0865377.1"/>
    </source>
</evidence>
<dbReference type="InterPro" id="IPR003661">
    <property type="entry name" value="HisK_dim/P_dom"/>
</dbReference>
<dbReference type="EC" id="2.7.13.3" evidence="2"/>
<evidence type="ECO:0000259" key="11">
    <source>
        <dbReference type="PROSITE" id="PS50113"/>
    </source>
</evidence>
<evidence type="ECO:0000259" key="9">
    <source>
        <dbReference type="PROSITE" id="PS50109"/>
    </source>
</evidence>
<dbReference type="InterPro" id="IPR036890">
    <property type="entry name" value="HATPase_C_sf"/>
</dbReference>
<dbReference type="Gene3D" id="3.30.450.40">
    <property type="match status" value="2"/>
</dbReference>
<evidence type="ECO:0000256" key="2">
    <source>
        <dbReference type="ARBA" id="ARBA00012438"/>
    </source>
</evidence>
<dbReference type="InterPro" id="IPR003594">
    <property type="entry name" value="HATPase_dom"/>
</dbReference>
<keyword evidence="4" id="KW-0808">Transferase</keyword>
<dbReference type="Pfam" id="PF00989">
    <property type="entry name" value="PAS"/>
    <property type="match status" value="2"/>
</dbReference>
<proteinExistence type="predicted"/>
<accession>A0ABV0JPN4</accession>
<evidence type="ECO:0000256" key="5">
    <source>
        <dbReference type="ARBA" id="ARBA00022777"/>
    </source>
</evidence>
<dbReference type="InterPro" id="IPR029016">
    <property type="entry name" value="GAF-like_dom_sf"/>
</dbReference>
<feature type="domain" description="PAC" evidence="11">
    <location>
        <begin position="1060"/>
        <end position="1112"/>
    </location>
</feature>
<feature type="domain" description="PAS" evidence="10">
    <location>
        <begin position="739"/>
        <end position="812"/>
    </location>
</feature>
<feature type="domain" description="PAC" evidence="11">
    <location>
        <begin position="813"/>
        <end position="867"/>
    </location>
</feature>
<dbReference type="Gene3D" id="3.30.565.10">
    <property type="entry name" value="Histidine kinase-like ATPase, C-terminal domain"/>
    <property type="match status" value="1"/>
</dbReference>
<dbReference type="Pfam" id="PF08448">
    <property type="entry name" value="PAS_4"/>
    <property type="match status" value="1"/>
</dbReference>
<dbReference type="SMART" id="SM00091">
    <property type="entry name" value="PAS"/>
    <property type="match status" value="7"/>
</dbReference>
<name>A0ABV0JPN4_9CYAN</name>
<dbReference type="InterPro" id="IPR003018">
    <property type="entry name" value="GAF"/>
</dbReference>
<dbReference type="Proteomes" id="UP001442494">
    <property type="component" value="Unassembled WGS sequence"/>
</dbReference>
<dbReference type="SMART" id="SM00086">
    <property type="entry name" value="PAC"/>
    <property type="match status" value="5"/>
</dbReference>
<dbReference type="PANTHER" id="PTHR43304">
    <property type="entry name" value="PHYTOCHROME-LIKE PROTEIN CPH1"/>
    <property type="match status" value="1"/>
</dbReference>
<feature type="domain" description="Histidine kinase" evidence="9">
    <location>
        <begin position="1299"/>
        <end position="1515"/>
    </location>
</feature>
<keyword evidence="3" id="KW-0597">Phosphoprotein</keyword>
<dbReference type="InterPro" id="IPR052162">
    <property type="entry name" value="Sensor_kinase/Photoreceptor"/>
</dbReference>
<dbReference type="InterPro" id="IPR005467">
    <property type="entry name" value="His_kinase_dom"/>
</dbReference>
<feature type="domain" description="PAS" evidence="10">
    <location>
        <begin position="234"/>
        <end position="307"/>
    </location>
</feature>
<dbReference type="Pfam" id="PF13426">
    <property type="entry name" value="PAS_9"/>
    <property type="match status" value="2"/>
</dbReference>